<evidence type="ECO:0000313" key="1">
    <source>
        <dbReference type="EMBL" id="SVD22829.1"/>
    </source>
</evidence>
<dbReference type="EMBL" id="UINC01137470">
    <property type="protein sequence ID" value="SVD22829.1"/>
    <property type="molecule type" value="Genomic_DNA"/>
</dbReference>
<proteinExistence type="predicted"/>
<protein>
    <submittedName>
        <fullName evidence="1">Uncharacterized protein</fullName>
    </submittedName>
</protein>
<accession>A0A382TL46</accession>
<reference evidence="1" key="1">
    <citation type="submission" date="2018-05" db="EMBL/GenBank/DDBJ databases">
        <authorList>
            <person name="Lanie J.A."/>
            <person name="Ng W.-L."/>
            <person name="Kazmierczak K.M."/>
            <person name="Andrzejewski T.M."/>
            <person name="Davidsen T.M."/>
            <person name="Wayne K.J."/>
            <person name="Tettelin H."/>
            <person name="Glass J.I."/>
            <person name="Rusch D."/>
            <person name="Podicherti R."/>
            <person name="Tsui H.-C.T."/>
            <person name="Winkler M.E."/>
        </authorList>
    </citation>
    <scope>NUCLEOTIDE SEQUENCE</scope>
</reference>
<name>A0A382TL46_9ZZZZ</name>
<gene>
    <name evidence="1" type="ORF">METZ01_LOCUS375683</name>
</gene>
<sequence length="58" mass="6552">MENFFEAVRMYGSDKKKAKAHLNCPGETAFETAVTILRVNEAIKARKTLQFADADFKV</sequence>
<dbReference type="AlphaFoldDB" id="A0A382TL46"/>
<organism evidence="1">
    <name type="scientific">marine metagenome</name>
    <dbReference type="NCBI Taxonomy" id="408172"/>
    <lineage>
        <taxon>unclassified sequences</taxon>
        <taxon>metagenomes</taxon>
        <taxon>ecological metagenomes</taxon>
    </lineage>
</organism>